<sequence>MLFLLIALNDVQRISCAANDQYAATQVVDDDEDEEELDKPPSVHDDMSDKGNEKTRKDPPHVEQTPRKEQKVDDVEFDPEEFEGFEQAAPKADDQQAELNRRMEEARRRMAMMKKKELWEYYPEMIAGLIVLVYVLNYVRGSSKNRQIANGWLSVCINRLQDNFALVGKDNDEVLVRDSACHYTMYCSGRVNCESVSISLDLKPRQDLFSLLWEVFQPFGSAKWEDTVTVDVMLGSEGETGGMKEKFTLAVLQKSSESKVRSENNDLESAMVRRWKTTLHDSFSCIADDEEIPVDLIPDVVANTLNDHRQYIRLIHFSDKMIVGPINQREQRSCLRFSFFLLPDDRHAAKVK</sequence>
<keyword evidence="3" id="KW-1133">Transmembrane helix</keyword>
<dbReference type="EMBL" id="JH993262">
    <property type="protein sequence ID" value="EKX31558.1"/>
    <property type="molecule type" value="Genomic_DNA"/>
</dbReference>
<dbReference type="OMA" id="HAHCANE"/>
<name>L1I5L9_GUITC</name>
<dbReference type="eggNOG" id="KOG2357">
    <property type="taxonomic scope" value="Eukaryota"/>
</dbReference>
<dbReference type="GO" id="GO:0032469">
    <property type="term" value="P:endoplasmic reticulum calcium ion homeostasis"/>
    <property type="evidence" value="ECO:0007669"/>
    <property type="project" value="InterPro"/>
</dbReference>
<dbReference type="KEGG" id="gtt:GUITHDRAFT_149218"/>
<evidence type="ECO:0000256" key="6">
    <source>
        <dbReference type="SAM" id="MobiDB-lite"/>
    </source>
</evidence>
<dbReference type="GeneID" id="17288288"/>
<dbReference type="Proteomes" id="UP000011087">
    <property type="component" value="Unassembled WGS sequence"/>
</dbReference>
<dbReference type="InterPro" id="IPR012879">
    <property type="entry name" value="CCDC47"/>
</dbReference>
<dbReference type="HOGENOM" id="CLU_788583_0_0_1"/>
<evidence type="ECO:0000313" key="8">
    <source>
        <dbReference type="EMBL" id="EKX31558.1"/>
    </source>
</evidence>
<dbReference type="GO" id="GO:0005509">
    <property type="term" value="F:calcium ion binding"/>
    <property type="evidence" value="ECO:0007669"/>
    <property type="project" value="InterPro"/>
</dbReference>
<evidence type="ECO:0000256" key="7">
    <source>
        <dbReference type="SAM" id="SignalP"/>
    </source>
</evidence>
<reference evidence="8 10" key="1">
    <citation type="journal article" date="2012" name="Nature">
        <title>Algal genomes reveal evolutionary mosaicism and the fate of nucleomorphs.</title>
        <authorList>
            <consortium name="DOE Joint Genome Institute"/>
            <person name="Curtis B.A."/>
            <person name="Tanifuji G."/>
            <person name="Burki F."/>
            <person name="Gruber A."/>
            <person name="Irimia M."/>
            <person name="Maruyama S."/>
            <person name="Arias M.C."/>
            <person name="Ball S.G."/>
            <person name="Gile G.H."/>
            <person name="Hirakawa Y."/>
            <person name="Hopkins J.F."/>
            <person name="Kuo A."/>
            <person name="Rensing S.A."/>
            <person name="Schmutz J."/>
            <person name="Symeonidi A."/>
            <person name="Elias M."/>
            <person name="Eveleigh R.J."/>
            <person name="Herman E.K."/>
            <person name="Klute M.J."/>
            <person name="Nakayama T."/>
            <person name="Obornik M."/>
            <person name="Reyes-Prieto A."/>
            <person name="Armbrust E.V."/>
            <person name="Aves S.J."/>
            <person name="Beiko R.G."/>
            <person name="Coutinho P."/>
            <person name="Dacks J.B."/>
            <person name="Durnford D.G."/>
            <person name="Fast N.M."/>
            <person name="Green B.R."/>
            <person name="Grisdale C.J."/>
            <person name="Hempel F."/>
            <person name="Henrissat B."/>
            <person name="Hoppner M.P."/>
            <person name="Ishida K."/>
            <person name="Kim E."/>
            <person name="Koreny L."/>
            <person name="Kroth P.G."/>
            <person name="Liu Y."/>
            <person name="Malik S.B."/>
            <person name="Maier U.G."/>
            <person name="McRose D."/>
            <person name="Mock T."/>
            <person name="Neilson J.A."/>
            <person name="Onodera N.T."/>
            <person name="Poole A.M."/>
            <person name="Pritham E.J."/>
            <person name="Richards T.A."/>
            <person name="Rocap G."/>
            <person name="Roy S.W."/>
            <person name="Sarai C."/>
            <person name="Schaack S."/>
            <person name="Shirato S."/>
            <person name="Slamovits C.H."/>
            <person name="Spencer D.F."/>
            <person name="Suzuki S."/>
            <person name="Worden A.Z."/>
            <person name="Zauner S."/>
            <person name="Barry K."/>
            <person name="Bell C."/>
            <person name="Bharti A.K."/>
            <person name="Crow J.A."/>
            <person name="Grimwood J."/>
            <person name="Kramer R."/>
            <person name="Lindquist E."/>
            <person name="Lucas S."/>
            <person name="Salamov A."/>
            <person name="McFadden G.I."/>
            <person name="Lane C.E."/>
            <person name="Keeling P.J."/>
            <person name="Gray M.W."/>
            <person name="Grigoriev I.V."/>
            <person name="Archibald J.M."/>
        </authorList>
    </citation>
    <scope>NUCLEOTIDE SEQUENCE</scope>
    <source>
        <strain evidence="8 10">CCMP2712</strain>
    </source>
</reference>
<dbReference type="OrthoDB" id="10039147at2759"/>
<protein>
    <submittedName>
        <fullName evidence="8 9">Uncharacterized protein</fullName>
    </submittedName>
</protein>
<dbReference type="Pfam" id="PF07946">
    <property type="entry name" value="CCDC47"/>
    <property type="match status" value="1"/>
</dbReference>
<keyword evidence="10" id="KW-1185">Reference proteome</keyword>
<comment type="subcellular location">
    <subcellularLocation>
        <location evidence="1">Membrane</location>
        <topology evidence="1">Single-pass membrane protein</topology>
    </subcellularLocation>
</comment>
<reference evidence="10" key="2">
    <citation type="submission" date="2012-11" db="EMBL/GenBank/DDBJ databases">
        <authorList>
            <person name="Kuo A."/>
            <person name="Curtis B.A."/>
            <person name="Tanifuji G."/>
            <person name="Burki F."/>
            <person name="Gruber A."/>
            <person name="Irimia M."/>
            <person name="Maruyama S."/>
            <person name="Arias M.C."/>
            <person name="Ball S.G."/>
            <person name="Gile G.H."/>
            <person name="Hirakawa Y."/>
            <person name="Hopkins J.F."/>
            <person name="Rensing S.A."/>
            <person name="Schmutz J."/>
            <person name="Symeonidi A."/>
            <person name="Elias M."/>
            <person name="Eveleigh R.J."/>
            <person name="Herman E.K."/>
            <person name="Klute M.J."/>
            <person name="Nakayama T."/>
            <person name="Obornik M."/>
            <person name="Reyes-Prieto A."/>
            <person name="Armbrust E.V."/>
            <person name="Aves S.J."/>
            <person name="Beiko R.G."/>
            <person name="Coutinho P."/>
            <person name="Dacks J.B."/>
            <person name="Durnford D.G."/>
            <person name="Fast N.M."/>
            <person name="Green B.R."/>
            <person name="Grisdale C."/>
            <person name="Hempe F."/>
            <person name="Henrissat B."/>
            <person name="Hoppner M.P."/>
            <person name="Ishida K.-I."/>
            <person name="Kim E."/>
            <person name="Koreny L."/>
            <person name="Kroth P.G."/>
            <person name="Liu Y."/>
            <person name="Malik S.-B."/>
            <person name="Maier U.G."/>
            <person name="McRose D."/>
            <person name="Mock T."/>
            <person name="Neilson J.A."/>
            <person name="Onodera N.T."/>
            <person name="Poole A.M."/>
            <person name="Pritham E.J."/>
            <person name="Richards T.A."/>
            <person name="Rocap G."/>
            <person name="Roy S.W."/>
            <person name="Sarai C."/>
            <person name="Schaack S."/>
            <person name="Shirato S."/>
            <person name="Slamovits C.H."/>
            <person name="Spencer D.F."/>
            <person name="Suzuki S."/>
            <person name="Worden A.Z."/>
            <person name="Zauner S."/>
            <person name="Barry K."/>
            <person name="Bell C."/>
            <person name="Bharti A.K."/>
            <person name="Crow J.A."/>
            <person name="Grimwood J."/>
            <person name="Kramer R."/>
            <person name="Lindquist E."/>
            <person name="Lucas S."/>
            <person name="Salamov A."/>
            <person name="McFadden G.I."/>
            <person name="Lane C.E."/>
            <person name="Keeling P.J."/>
            <person name="Gray M.W."/>
            <person name="Grigoriev I.V."/>
            <person name="Archibald J.M."/>
        </authorList>
    </citation>
    <scope>NUCLEOTIDE SEQUENCE</scope>
    <source>
        <strain evidence="10">CCMP2712</strain>
    </source>
</reference>
<organism evidence="8">
    <name type="scientific">Guillardia theta (strain CCMP2712)</name>
    <name type="common">Cryptophyte</name>
    <dbReference type="NCBI Taxonomy" id="905079"/>
    <lineage>
        <taxon>Eukaryota</taxon>
        <taxon>Cryptophyceae</taxon>
        <taxon>Pyrenomonadales</taxon>
        <taxon>Geminigeraceae</taxon>
        <taxon>Guillardia</taxon>
    </lineage>
</organism>
<feature type="coiled-coil region" evidence="5">
    <location>
        <begin position="89"/>
        <end position="116"/>
    </location>
</feature>
<keyword evidence="4" id="KW-0472">Membrane</keyword>
<dbReference type="STRING" id="905079.L1I5L9"/>
<evidence type="ECO:0000256" key="5">
    <source>
        <dbReference type="SAM" id="Coils"/>
    </source>
</evidence>
<dbReference type="PANTHER" id="PTHR12883:SF0">
    <property type="entry name" value="PAT COMPLEX SUBUNIT CCDC47"/>
    <property type="match status" value="1"/>
</dbReference>
<evidence type="ECO:0000256" key="3">
    <source>
        <dbReference type="ARBA" id="ARBA00022989"/>
    </source>
</evidence>
<feature type="compositionally biased region" description="Basic and acidic residues" evidence="6">
    <location>
        <begin position="38"/>
        <end position="74"/>
    </location>
</feature>
<keyword evidence="7" id="KW-0732">Signal</keyword>
<dbReference type="GO" id="GO:0016020">
    <property type="term" value="C:membrane"/>
    <property type="evidence" value="ECO:0007669"/>
    <property type="project" value="UniProtKB-SubCell"/>
</dbReference>
<feature type="chain" id="PRO_5008769641" evidence="7">
    <location>
        <begin position="17"/>
        <end position="352"/>
    </location>
</feature>
<evidence type="ECO:0000256" key="1">
    <source>
        <dbReference type="ARBA" id="ARBA00004167"/>
    </source>
</evidence>
<dbReference type="AlphaFoldDB" id="L1I5L9"/>
<keyword evidence="2" id="KW-0812">Transmembrane</keyword>
<proteinExistence type="predicted"/>
<dbReference type="EnsemblProtists" id="EKX31558">
    <property type="protein sequence ID" value="EKX31558"/>
    <property type="gene ID" value="GUITHDRAFT_149218"/>
</dbReference>
<evidence type="ECO:0000256" key="2">
    <source>
        <dbReference type="ARBA" id="ARBA00022692"/>
    </source>
</evidence>
<evidence type="ECO:0000313" key="9">
    <source>
        <dbReference type="EnsemblProtists" id="EKX31558"/>
    </source>
</evidence>
<feature type="signal peptide" evidence="7">
    <location>
        <begin position="1"/>
        <end position="16"/>
    </location>
</feature>
<dbReference type="PaxDb" id="55529-EKX31558"/>
<gene>
    <name evidence="8" type="ORF">GUITHDRAFT_149218</name>
</gene>
<keyword evidence="5" id="KW-0175">Coiled coil</keyword>
<feature type="compositionally biased region" description="Acidic residues" evidence="6">
    <location>
        <begin position="28"/>
        <end position="37"/>
    </location>
</feature>
<accession>L1I5L9</accession>
<evidence type="ECO:0000256" key="4">
    <source>
        <dbReference type="ARBA" id="ARBA00023136"/>
    </source>
</evidence>
<reference evidence="9" key="3">
    <citation type="submission" date="2016-03" db="UniProtKB">
        <authorList>
            <consortium name="EnsemblProtists"/>
        </authorList>
    </citation>
    <scope>IDENTIFICATION</scope>
</reference>
<feature type="region of interest" description="Disordered" evidence="6">
    <location>
        <begin position="25"/>
        <end position="74"/>
    </location>
</feature>
<dbReference type="GO" id="GO:0005783">
    <property type="term" value="C:endoplasmic reticulum"/>
    <property type="evidence" value="ECO:0007669"/>
    <property type="project" value="InterPro"/>
</dbReference>
<dbReference type="RefSeq" id="XP_005818538.1">
    <property type="nucleotide sequence ID" value="XM_005818481.1"/>
</dbReference>
<dbReference type="PANTHER" id="PTHR12883">
    <property type="entry name" value="ADIPOCYTE-SPECIFIC PROTEIN 4-RELATED"/>
    <property type="match status" value="1"/>
</dbReference>
<evidence type="ECO:0000313" key="10">
    <source>
        <dbReference type="Proteomes" id="UP000011087"/>
    </source>
</evidence>